<dbReference type="InterPro" id="IPR009056">
    <property type="entry name" value="Cyt_c-like_dom"/>
</dbReference>
<protein>
    <submittedName>
        <fullName evidence="9">Cbb3-type cytochrome c oxidase subunit III</fullName>
    </submittedName>
</protein>
<keyword evidence="7" id="KW-1133">Transmembrane helix</keyword>
<keyword evidence="3 6" id="KW-0479">Metal-binding</keyword>
<dbReference type="Proteomes" id="UP000247551">
    <property type="component" value="Unassembled WGS sequence"/>
</dbReference>
<organism evidence="9 10">
    <name type="scientific">Marinomonas alcarazii</name>
    <dbReference type="NCBI Taxonomy" id="491949"/>
    <lineage>
        <taxon>Bacteria</taxon>
        <taxon>Pseudomonadati</taxon>
        <taxon>Pseudomonadota</taxon>
        <taxon>Gammaproteobacteria</taxon>
        <taxon>Oceanospirillales</taxon>
        <taxon>Oceanospirillaceae</taxon>
        <taxon>Marinomonas</taxon>
    </lineage>
</organism>
<dbReference type="PRINTS" id="PR00607">
    <property type="entry name" value="CYTCHROMECIE"/>
</dbReference>
<evidence type="ECO:0000259" key="8">
    <source>
        <dbReference type="PROSITE" id="PS51007"/>
    </source>
</evidence>
<feature type="domain" description="Cytochrome c" evidence="8">
    <location>
        <begin position="71"/>
        <end position="151"/>
    </location>
</feature>
<dbReference type="AlphaFoldDB" id="A0A318UVK2"/>
<keyword evidence="5 6" id="KW-0408">Iron</keyword>
<dbReference type="Pfam" id="PF13442">
    <property type="entry name" value="Cytochrome_CBB3"/>
    <property type="match status" value="1"/>
</dbReference>
<accession>A0A318UVK2</accession>
<proteinExistence type="predicted"/>
<comment type="caution">
    <text evidence="9">The sequence shown here is derived from an EMBL/GenBank/DDBJ whole genome shotgun (WGS) entry which is preliminary data.</text>
</comment>
<dbReference type="PROSITE" id="PS51007">
    <property type="entry name" value="CYTC"/>
    <property type="match status" value="1"/>
</dbReference>
<dbReference type="RefSeq" id="WP_245927072.1">
    <property type="nucleotide sequence ID" value="NZ_QKLW01000009.1"/>
</dbReference>
<evidence type="ECO:0000256" key="5">
    <source>
        <dbReference type="ARBA" id="ARBA00023004"/>
    </source>
</evidence>
<evidence type="ECO:0000256" key="3">
    <source>
        <dbReference type="ARBA" id="ARBA00022723"/>
    </source>
</evidence>
<keyword evidence="1" id="KW-0813">Transport</keyword>
<evidence type="ECO:0000256" key="4">
    <source>
        <dbReference type="ARBA" id="ARBA00022982"/>
    </source>
</evidence>
<sequence>MLNDGKPQIHVFICFSLIYLVVEVEDNSLAVHLFMLSGASLPMQCKRFPLSFTALLFSGFAMSLLLSNSAHAARSGEALYNSFCIACHMNGVAGAPKIGHAEDWQPRIEKGINTLLKDAISGYKAMPPKGLCFDCSEDELHDAIQYMIDKSSSK</sequence>
<dbReference type="PANTHER" id="PTHR40942:SF4">
    <property type="entry name" value="CYTOCHROME C5"/>
    <property type="match status" value="1"/>
</dbReference>
<evidence type="ECO:0000256" key="6">
    <source>
        <dbReference type="PROSITE-ProRule" id="PRU00433"/>
    </source>
</evidence>
<keyword evidence="7" id="KW-0472">Membrane</keyword>
<dbReference type="SUPFAM" id="SSF46626">
    <property type="entry name" value="Cytochrome c"/>
    <property type="match status" value="1"/>
</dbReference>
<keyword evidence="7" id="KW-0812">Transmembrane</keyword>
<gene>
    <name evidence="9" type="ORF">DFP75_10927</name>
</gene>
<keyword evidence="4" id="KW-0249">Electron transport</keyword>
<evidence type="ECO:0000256" key="1">
    <source>
        <dbReference type="ARBA" id="ARBA00022448"/>
    </source>
</evidence>
<dbReference type="GO" id="GO:0020037">
    <property type="term" value="F:heme binding"/>
    <property type="evidence" value="ECO:0007669"/>
    <property type="project" value="InterPro"/>
</dbReference>
<dbReference type="InterPro" id="IPR002323">
    <property type="entry name" value="Cyt_CIE"/>
</dbReference>
<evidence type="ECO:0000313" key="10">
    <source>
        <dbReference type="Proteomes" id="UP000247551"/>
    </source>
</evidence>
<dbReference type="GO" id="GO:0005506">
    <property type="term" value="F:iron ion binding"/>
    <property type="evidence" value="ECO:0007669"/>
    <property type="project" value="InterPro"/>
</dbReference>
<dbReference type="InterPro" id="IPR036909">
    <property type="entry name" value="Cyt_c-like_dom_sf"/>
</dbReference>
<feature type="transmembrane region" description="Helical" evidence="7">
    <location>
        <begin position="12"/>
        <end position="36"/>
    </location>
</feature>
<dbReference type="Gene3D" id="1.10.760.10">
    <property type="entry name" value="Cytochrome c-like domain"/>
    <property type="match status" value="1"/>
</dbReference>
<evidence type="ECO:0000313" key="9">
    <source>
        <dbReference type="EMBL" id="PYF79198.1"/>
    </source>
</evidence>
<keyword evidence="2 6" id="KW-0349">Heme</keyword>
<reference evidence="9 10" key="1">
    <citation type="submission" date="2018-06" db="EMBL/GenBank/DDBJ databases">
        <title>Genomic Encyclopedia of Type Strains, Phase III (KMG-III): the genomes of soil and plant-associated and newly described type strains.</title>
        <authorList>
            <person name="Whitman W."/>
        </authorList>
    </citation>
    <scope>NUCLEOTIDE SEQUENCE [LARGE SCALE GENOMIC DNA]</scope>
    <source>
        <strain evidence="9 10">CECT 7730</strain>
    </source>
</reference>
<dbReference type="GO" id="GO:0009055">
    <property type="term" value="F:electron transfer activity"/>
    <property type="evidence" value="ECO:0007669"/>
    <property type="project" value="InterPro"/>
</dbReference>
<keyword evidence="10" id="KW-1185">Reference proteome</keyword>
<feature type="transmembrane region" description="Helical" evidence="7">
    <location>
        <begin position="48"/>
        <end position="66"/>
    </location>
</feature>
<dbReference type="PANTHER" id="PTHR40942">
    <property type="match status" value="1"/>
</dbReference>
<dbReference type="EMBL" id="QKLW01000009">
    <property type="protein sequence ID" value="PYF79198.1"/>
    <property type="molecule type" value="Genomic_DNA"/>
</dbReference>
<evidence type="ECO:0000256" key="2">
    <source>
        <dbReference type="ARBA" id="ARBA00022617"/>
    </source>
</evidence>
<name>A0A318UVK2_9GAMM</name>
<evidence type="ECO:0000256" key="7">
    <source>
        <dbReference type="SAM" id="Phobius"/>
    </source>
</evidence>